<evidence type="ECO:0000256" key="2">
    <source>
        <dbReference type="RuleBase" id="RU000411"/>
    </source>
</evidence>
<protein>
    <recommendedName>
        <fullName evidence="3">Serpin domain-containing protein</fullName>
    </recommendedName>
</protein>
<evidence type="ECO:0000313" key="5">
    <source>
        <dbReference type="Proteomes" id="UP001443914"/>
    </source>
</evidence>
<dbReference type="EMBL" id="JBDFQZ010000009">
    <property type="protein sequence ID" value="KAK9690267.1"/>
    <property type="molecule type" value="Genomic_DNA"/>
</dbReference>
<dbReference type="GO" id="GO:0004867">
    <property type="term" value="F:serine-type endopeptidase inhibitor activity"/>
    <property type="evidence" value="ECO:0007669"/>
    <property type="project" value="InterPro"/>
</dbReference>
<dbReference type="Pfam" id="PF00079">
    <property type="entry name" value="Serpin"/>
    <property type="match status" value="1"/>
</dbReference>
<comment type="similarity">
    <text evidence="1 2">Belongs to the serpin family.</text>
</comment>
<proteinExistence type="inferred from homology"/>
<dbReference type="Gene3D" id="2.30.39.10">
    <property type="entry name" value="Alpha-1-antitrypsin, domain 1"/>
    <property type="match status" value="1"/>
</dbReference>
<feature type="domain" description="Serpin" evidence="3">
    <location>
        <begin position="15"/>
        <end position="391"/>
    </location>
</feature>
<evidence type="ECO:0000256" key="1">
    <source>
        <dbReference type="ARBA" id="ARBA00009500"/>
    </source>
</evidence>
<dbReference type="AlphaFoldDB" id="A0AAW1IJK8"/>
<sequence length="409" mass="47039">MSTNSTMNFSFKVEKHVLQEELKSNNRKNVVCSPLSINAVLNILAVGAKGQLLQQLLELVEISSFEELGVNASTLDNLVQQSNHVDAPSVSFANALWIHHQLPLNAVFRRTINDVHNAETWLVDFENQGVQLVCDANQWAERKTNGLIKHILCEDDVNKRTKFLIANALYFKGIWEQQFHERITKDMDFHLLNGSKVDVSFMHGYNLWFDYGSSENYQVIKMRYKNGNSNMDVEINKQFSMYIFLPQENNGLLNLLETIDLDKINFTRTKFGKVFIPKFKVKYKQELIEPLKNQGLTLPFDKECNEFYGMVDFVDDDKRLYVEKITQKCFIEVSEKGTEAAAATVVIMCVPVSLQHHEPPKIDFVADHPFMYMIREDISGAILFVGTLVDPSEDRSSCLPSENLLWMYE</sequence>
<comment type="caution">
    <text evidence="4">The sequence shown here is derived from an EMBL/GenBank/DDBJ whole genome shotgun (WGS) entry which is preliminary data.</text>
</comment>
<name>A0AAW1IJK8_SAPOF</name>
<dbReference type="InterPro" id="IPR023795">
    <property type="entry name" value="Serpin_CS"/>
</dbReference>
<dbReference type="PANTHER" id="PTHR11461:SF315">
    <property type="entry name" value="SERPIN-Z3-LIKE"/>
    <property type="match status" value="1"/>
</dbReference>
<dbReference type="InterPro" id="IPR000215">
    <property type="entry name" value="Serpin_fam"/>
</dbReference>
<keyword evidence="5" id="KW-1185">Reference proteome</keyword>
<dbReference type="InterPro" id="IPR042185">
    <property type="entry name" value="Serpin_sf_2"/>
</dbReference>
<dbReference type="InterPro" id="IPR036186">
    <property type="entry name" value="Serpin_sf"/>
</dbReference>
<organism evidence="4 5">
    <name type="scientific">Saponaria officinalis</name>
    <name type="common">Common soapwort</name>
    <name type="synonym">Lychnis saponaria</name>
    <dbReference type="NCBI Taxonomy" id="3572"/>
    <lineage>
        <taxon>Eukaryota</taxon>
        <taxon>Viridiplantae</taxon>
        <taxon>Streptophyta</taxon>
        <taxon>Embryophyta</taxon>
        <taxon>Tracheophyta</taxon>
        <taxon>Spermatophyta</taxon>
        <taxon>Magnoliopsida</taxon>
        <taxon>eudicotyledons</taxon>
        <taxon>Gunneridae</taxon>
        <taxon>Pentapetalae</taxon>
        <taxon>Caryophyllales</taxon>
        <taxon>Caryophyllaceae</taxon>
        <taxon>Caryophylleae</taxon>
        <taxon>Saponaria</taxon>
    </lineage>
</organism>
<dbReference type="SMART" id="SM00093">
    <property type="entry name" value="SERPIN"/>
    <property type="match status" value="1"/>
</dbReference>
<accession>A0AAW1IJK8</accession>
<dbReference type="PANTHER" id="PTHR11461">
    <property type="entry name" value="SERINE PROTEASE INHIBITOR, SERPIN"/>
    <property type="match status" value="1"/>
</dbReference>
<evidence type="ECO:0000259" key="3">
    <source>
        <dbReference type="SMART" id="SM00093"/>
    </source>
</evidence>
<dbReference type="PROSITE" id="PS00284">
    <property type="entry name" value="SERPIN"/>
    <property type="match status" value="1"/>
</dbReference>
<dbReference type="GO" id="GO:0005615">
    <property type="term" value="C:extracellular space"/>
    <property type="evidence" value="ECO:0007669"/>
    <property type="project" value="InterPro"/>
</dbReference>
<dbReference type="InterPro" id="IPR023796">
    <property type="entry name" value="Serpin_dom"/>
</dbReference>
<reference evidence="4" key="1">
    <citation type="submission" date="2024-03" db="EMBL/GenBank/DDBJ databases">
        <title>WGS assembly of Saponaria officinalis var. Norfolk2.</title>
        <authorList>
            <person name="Jenkins J."/>
            <person name="Shu S."/>
            <person name="Grimwood J."/>
            <person name="Barry K."/>
            <person name="Goodstein D."/>
            <person name="Schmutz J."/>
            <person name="Leebens-Mack J."/>
            <person name="Osbourn A."/>
        </authorList>
    </citation>
    <scope>NUCLEOTIDE SEQUENCE [LARGE SCALE GENOMIC DNA]</scope>
    <source>
        <strain evidence="4">JIC</strain>
    </source>
</reference>
<dbReference type="Proteomes" id="UP001443914">
    <property type="component" value="Unassembled WGS sequence"/>
</dbReference>
<gene>
    <name evidence="4" type="ORF">RND81_09G116800</name>
</gene>
<dbReference type="InterPro" id="IPR042178">
    <property type="entry name" value="Serpin_sf_1"/>
</dbReference>
<evidence type="ECO:0000313" key="4">
    <source>
        <dbReference type="EMBL" id="KAK9690267.1"/>
    </source>
</evidence>
<dbReference type="SUPFAM" id="SSF56574">
    <property type="entry name" value="Serpins"/>
    <property type="match status" value="1"/>
</dbReference>
<dbReference type="Gene3D" id="3.30.497.10">
    <property type="entry name" value="Antithrombin, subunit I, domain 2"/>
    <property type="match status" value="1"/>
</dbReference>